<dbReference type="AlphaFoldDB" id="A0AAP2DJS6"/>
<evidence type="ECO:0000313" key="1">
    <source>
        <dbReference type="EMBL" id="MBT1697666.1"/>
    </source>
</evidence>
<dbReference type="InterPro" id="IPR054233">
    <property type="entry name" value="DUF6958"/>
</dbReference>
<accession>A0AAP2DJS6</accession>
<dbReference type="EMBL" id="JAHESF010000010">
    <property type="protein sequence ID" value="MBT1697666.1"/>
    <property type="molecule type" value="Genomic_DNA"/>
</dbReference>
<dbReference type="Proteomes" id="UP001319200">
    <property type="component" value="Unassembled WGS sequence"/>
</dbReference>
<gene>
    <name evidence="1" type="ORF">KK083_12310</name>
</gene>
<reference evidence="1 2" key="1">
    <citation type="submission" date="2021-05" db="EMBL/GenBank/DDBJ databases">
        <title>A Polyphasic approach of four new species of the genus Ohtaekwangia: Ohtaekwangia histidinii sp. nov., Ohtaekwangia cretensis sp. nov., Ohtaekwangia indiensis sp. nov., Ohtaekwangia reichenbachii sp. nov. from diverse environment.</title>
        <authorList>
            <person name="Octaviana S."/>
        </authorList>
    </citation>
    <scope>NUCLEOTIDE SEQUENCE [LARGE SCALE GENOMIC DNA]</scope>
    <source>
        <strain evidence="1 2">PWU4</strain>
    </source>
</reference>
<protein>
    <submittedName>
        <fullName evidence="1">Uncharacterized protein</fullName>
    </submittedName>
</protein>
<keyword evidence="2" id="KW-1185">Reference proteome</keyword>
<name>A0AAP2DJS6_9BACT</name>
<proteinExistence type="predicted"/>
<evidence type="ECO:0000313" key="2">
    <source>
        <dbReference type="Proteomes" id="UP001319200"/>
    </source>
</evidence>
<organism evidence="1 2">
    <name type="scientific">Chryseosolibacter histidini</name>
    <dbReference type="NCBI Taxonomy" id="2782349"/>
    <lineage>
        <taxon>Bacteria</taxon>
        <taxon>Pseudomonadati</taxon>
        <taxon>Bacteroidota</taxon>
        <taxon>Cytophagia</taxon>
        <taxon>Cytophagales</taxon>
        <taxon>Chryseotaleaceae</taxon>
        <taxon>Chryseosolibacter</taxon>
    </lineage>
</organism>
<dbReference type="Pfam" id="PF22278">
    <property type="entry name" value="DUF6958"/>
    <property type="match status" value="1"/>
</dbReference>
<dbReference type="RefSeq" id="WP_254163537.1">
    <property type="nucleotide sequence ID" value="NZ_JAHESF010000010.1"/>
</dbReference>
<sequence>METIKNVPERIVTLNADGTRGSVLSKKYYERMREFIISAFDSAPEIAFTDLMAGMTQFHVIEPYENAVWHLLKVKQDLQARGILRVRFIGFSPKQQMLRLNRKAVISSR</sequence>
<comment type="caution">
    <text evidence="1">The sequence shown here is derived from an EMBL/GenBank/DDBJ whole genome shotgun (WGS) entry which is preliminary data.</text>
</comment>